<dbReference type="InterPro" id="IPR001455">
    <property type="entry name" value="TusA-like"/>
</dbReference>
<dbReference type="CDD" id="cd00291">
    <property type="entry name" value="SirA_YedF_YeeD"/>
    <property type="match status" value="1"/>
</dbReference>
<feature type="domain" description="UPF0033" evidence="1">
    <location>
        <begin position="12"/>
        <end position="79"/>
    </location>
</feature>
<gene>
    <name evidence="2" type="ORF">NK718_03425</name>
</gene>
<dbReference type="SUPFAM" id="SSF64307">
    <property type="entry name" value="SirA-like"/>
    <property type="match status" value="1"/>
</dbReference>
<accession>A0ABT1L7V0</accession>
<organism evidence="2 3">
    <name type="scientific">Alsobacter ponti</name>
    <dbReference type="NCBI Taxonomy" id="2962936"/>
    <lineage>
        <taxon>Bacteria</taxon>
        <taxon>Pseudomonadati</taxon>
        <taxon>Pseudomonadota</taxon>
        <taxon>Alphaproteobacteria</taxon>
        <taxon>Hyphomicrobiales</taxon>
        <taxon>Alsobacteraceae</taxon>
        <taxon>Alsobacter</taxon>
    </lineage>
</organism>
<evidence type="ECO:0000313" key="3">
    <source>
        <dbReference type="Proteomes" id="UP001205890"/>
    </source>
</evidence>
<sequence>MSGRSGPAGATSLDLSGKVCPEVVLLVAKAARGLPPGALLHVVSTDPLSRIDIPLMALKAGHELAEGDHEGGAFFFTLRVAARG</sequence>
<comment type="caution">
    <text evidence="2">The sequence shown here is derived from an EMBL/GenBank/DDBJ whole genome shotgun (WGS) entry which is preliminary data.</text>
</comment>
<evidence type="ECO:0000313" key="2">
    <source>
        <dbReference type="EMBL" id="MCP8937555.1"/>
    </source>
</evidence>
<dbReference type="RefSeq" id="WP_254738654.1">
    <property type="nucleotide sequence ID" value="NZ_JANCLU010000002.1"/>
</dbReference>
<dbReference type="Pfam" id="PF01206">
    <property type="entry name" value="TusA"/>
    <property type="match status" value="1"/>
</dbReference>
<dbReference type="InterPro" id="IPR036868">
    <property type="entry name" value="TusA-like_sf"/>
</dbReference>
<dbReference type="Proteomes" id="UP001205890">
    <property type="component" value="Unassembled WGS sequence"/>
</dbReference>
<proteinExistence type="predicted"/>
<name>A0ABT1L7V0_9HYPH</name>
<reference evidence="2 3" key="1">
    <citation type="submission" date="2022-07" db="EMBL/GenBank/DDBJ databases">
        <authorList>
            <person name="Li W.-J."/>
            <person name="Deng Q.-Q."/>
        </authorList>
    </citation>
    <scope>NUCLEOTIDE SEQUENCE [LARGE SCALE GENOMIC DNA]</scope>
    <source>
        <strain evidence="2 3">SYSU M60028</strain>
    </source>
</reference>
<protein>
    <submittedName>
        <fullName evidence="2">Sulfurtransferase TusA family protein</fullName>
    </submittedName>
</protein>
<dbReference type="Gene3D" id="3.30.110.40">
    <property type="entry name" value="TusA-like domain"/>
    <property type="match status" value="1"/>
</dbReference>
<evidence type="ECO:0000259" key="1">
    <source>
        <dbReference type="Pfam" id="PF01206"/>
    </source>
</evidence>
<keyword evidence="3" id="KW-1185">Reference proteome</keyword>
<dbReference type="EMBL" id="JANCLU010000002">
    <property type="protein sequence ID" value="MCP8937555.1"/>
    <property type="molecule type" value="Genomic_DNA"/>
</dbReference>